<evidence type="ECO:0000313" key="2">
    <source>
        <dbReference type="Proteomes" id="UP000053820"/>
    </source>
</evidence>
<accession>A0A0C9UZY2</accession>
<sequence>MSSAGEKQYYALALIQKLMDHLPSDMRVGLLYDIGCQLEQSCCKWNFFDEAVLLHFEFAISVFNAYGHQWPCQVIYHPRKREGFGLSDGKGCERLWSSLKPLIAPLRVSGYHQCLFVLDLQVRHLDVKSSTAFAHWLLCRWKLCQVRKKAAEVAMRVCRIPEAKLRTQWRAQVEQQTKPSPRTSNNRAVDKIARILELEEAVIARAREVSNLEMEMMLRPRSRTHDLTTDLEDAREQHCRLRNTVHRCREALGVSATASLANLRNNEYLCTSTNTLTLKACIRKCLQD</sequence>
<dbReference type="OrthoDB" id="3237105at2759"/>
<dbReference type="Pfam" id="PF18758">
    <property type="entry name" value="KDZ"/>
    <property type="match status" value="1"/>
</dbReference>
<dbReference type="PANTHER" id="PTHR33096:SF1">
    <property type="entry name" value="CXC1-LIKE CYSTEINE CLUSTER ASSOCIATED WITH KDZ TRANSPOSASES DOMAIN-CONTAINING PROTEIN"/>
    <property type="match status" value="1"/>
</dbReference>
<dbReference type="HOGENOM" id="CLU_004552_10_0_1"/>
<gene>
    <name evidence="1" type="ORF">HYDPIDRAFT_102349</name>
</gene>
<dbReference type="EMBL" id="KN839925">
    <property type="protein sequence ID" value="KIJ58579.1"/>
    <property type="molecule type" value="Genomic_DNA"/>
</dbReference>
<dbReference type="AlphaFoldDB" id="A0A0C9UZY2"/>
<dbReference type="PANTHER" id="PTHR33096">
    <property type="entry name" value="CXC2 DOMAIN-CONTAINING PROTEIN"/>
    <property type="match status" value="1"/>
</dbReference>
<keyword evidence="2" id="KW-1185">Reference proteome</keyword>
<dbReference type="Proteomes" id="UP000053820">
    <property type="component" value="Unassembled WGS sequence"/>
</dbReference>
<evidence type="ECO:0000313" key="1">
    <source>
        <dbReference type="EMBL" id="KIJ58579.1"/>
    </source>
</evidence>
<protein>
    <submittedName>
        <fullName evidence="1">Uncharacterized protein</fullName>
    </submittedName>
</protein>
<proteinExistence type="predicted"/>
<organism evidence="1 2">
    <name type="scientific">Hydnomerulius pinastri MD-312</name>
    <dbReference type="NCBI Taxonomy" id="994086"/>
    <lineage>
        <taxon>Eukaryota</taxon>
        <taxon>Fungi</taxon>
        <taxon>Dikarya</taxon>
        <taxon>Basidiomycota</taxon>
        <taxon>Agaricomycotina</taxon>
        <taxon>Agaricomycetes</taxon>
        <taxon>Agaricomycetidae</taxon>
        <taxon>Boletales</taxon>
        <taxon>Boletales incertae sedis</taxon>
        <taxon>Leucogyrophana</taxon>
    </lineage>
</organism>
<reference evidence="1 2" key="1">
    <citation type="submission" date="2014-04" db="EMBL/GenBank/DDBJ databases">
        <title>Evolutionary Origins and Diversification of the Mycorrhizal Mutualists.</title>
        <authorList>
            <consortium name="DOE Joint Genome Institute"/>
            <consortium name="Mycorrhizal Genomics Consortium"/>
            <person name="Kohler A."/>
            <person name="Kuo A."/>
            <person name="Nagy L.G."/>
            <person name="Floudas D."/>
            <person name="Copeland A."/>
            <person name="Barry K.W."/>
            <person name="Cichocki N."/>
            <person name="Veneault-Fourrey C."/>
            <person name="LaButti K."/>
            <person name="Lindquist E.A."/>
            <person name="Lipzen A."/>
            <person name="Lundell T."/>
            <person name="Morin E."/>
            <person name="Murat C."/>
            <person name="Riley R."/>
            <person name="Ohm R."/>
            <person name="Sun H."/>
            <person name="Tunlid A."/>
            <person name="Henrissat B."/>
            <person name="Grigoriev I.V."/>
            <person name="Hibbett D.S."/>
            <person name="Martin F."/>
        </authorList>
    </citation>
    <scope>NUCLEOTIDE SEQUENCE [LARGE SCALE GENOMIC DNA]</scope>
    <source>
        <strain evidence="1 2">MD-312</strain>
    </source>
</reference>
<name>A0A0C9UZY2_9AGAM</name>
<dbReference type="InterPro" id="IPR040521">
    <property type="entry name" value="KDZ"/>
</dbReference>